<gene>
    <name evidence="4" type="ORF">ACFY05_16335</name>
</gene>
<evidence type="ECO:0000313" key="5">
    <source>
        <dbReference type="Proteomes" id="UP001602119"/>
    </source>
</evidence>
<sequence>MPTSVTYSATLQVRRETVLFLAALLHAERRRRGTRRGRRTLGCFAQAVLILRWFLDATRIRQLAIDHGISRKTVYRYLHEGIDLLAAHAPDLRAVLDTATRAGLTHVNLDGIVIATDRVATPGPNGADLWWSGKHKHHGGNVQVISAPDGWPLWVSDVRPGREHDMTCARRHGVITALAAVRAGLPALADLGYEGAADVVRVPVKKKRHQCRLSDDQHTYNKLLRGLRGVGERANALLTVTFKALRRVSLDPWRIGKIAQAALVLLHQEHNWTLSVSHNVIFGY</sequence>
<dbReference type="InterPro" id="IPR027806">
    <property type="entry name" value="HARBI1_dom"/>
</dbReference>
<dbReference type="Pfam" id="PF13359">
    <property type="entry name" value="DDE_Tnp_4"/>
    <property type="match status" value="1"/>
</dbReference>
<dbReference type="EMBL" id="JBIAXI010000008">
    <property type="protein sequence ID" value="MFF4774422.1"/>
    <property type="molecule type" value="Genomic_DNA"/>
</dbReference>
<dbReference type="RefSeq" id="WP_387342754.1">
    <property type="nucleotide sequence ID" value="NZ_JBIAXI010000008.1"/>
</dbReference>
<accession>A0ABW6V760</accession>
<evidence type="ECO:0000256" key="2">
    <source>
        <dbReference type="ARBA" id="ARBA00022723"/>
    </source>
</evidence>
<evidence type="ECO:0000256" key="1">
    <source>
        <dbReference type="ARBA" id="ARBA00001968"/>
    </source>
</evidence>
<keyword evidence="5" id="KW-1185">Reference proteome</keyword>
<dbReference type="Proteomes" id="UP001602119">
    <property type="component" value="Unassembled WGS sequence"/>
</dbReference>
<protein>
    <submittedName>
        <fullName evidence="4">Transposase family protein</fullName>
    </submittedName>
</protein>
<evidence type="ECO:0000313" key="4">
    <source>
        <dbReference type="EMBL" id="MFF4774422.1"/>
    </source>
</evidence>
<reference evidence="4 5" key="1">
    <citation type="submission" date="2024-10" db="EMBL/GenBank/DDBJ databases">
        <title>The Natural Products Discovery Center: Release of the First 8490 Sequenced Strains for Exploring Actinobacteria Biosynthetic Diversity.</title>
        <authorList>
            <person name="Kalkreuter E."/>
            <person name="Kautsar S.A."/>
            <person name="Yang D."/>
            <person name="Bader C.D."/>
            <person name="Teijaro C.N."/>
            <person name="Fluegel L."/>
            <person name="Davis C.M."/>
            <person name="Simpson J.R."/>
            <person name="Lauterbach L."/>
            <person name="Steele A.D."/>
            <person name="Gui C."/>
            <person name="Meng S."/>
            <person name="Li G."/>
            <person name="Viehrig K."/>
            <person name="Ye F."/>
            <person name="Su P."/>
            <person name="Kiefer A.F."/>
            <person name="Nichols A."/>
            <person name="Cepeda A.J."/>
            <person name="Yan W."/>
            <person name="Fan B."/>
            <person name="Jiang Y."/>
            <person name="Adhikari A."/>
            <person name="Zheng C.-J."/>
            <person name="Schuster L."/>
            <person name="Cowan T.M."/>
            <person name="Smanski M.J."/>
            <person name="Chevrette M.G."/>
            <person name="De Carvalho L.P.S."/>
            <person name="Shen B."/>
        </authorList>
    </citation>
    <scope>NUCLEOTIDE SEQUENCE [LARGE SCALE GENOMIC DNA]</scope>
    <source>
        <strain evidence="4 5">NPDC001281</strain>
    </source>
</reference>
<organism evidence="4 5">
    <name type="scientific">Microtetraspora fusca</name>
    <dbReference type="NCBI Taxonomy" id="1997"/>
    <lineage>
        <taxon>Bacteria</taxon>
        <taxon>Bacillati</taxon>
        <taxon>Actinomycetota</taxon>
        <taxon>Actinomycetes</taxon>
        <taxon>Streptosporangiales</taxon>
        <taxon>Streptosporangiaceae</taxon>
        <taxon>Microtetraspora</taxon>
    </lineage>
</organism>
<feature type="domain" description="DDE Tnp4" evidence="3">
    <location>
        <begin position="109"/>
        <end position="265"/>
    </location>
</feature>
<proteinExistence type="predicted"/>
<evidence type="ECO:0000259" key="3">
    <source>
        <dbReference type="Pfam" id="PF13359"/>
    </source>
</evidence>
<comment type="caution">
    <text evidence="4">The sequence shown here is derived from an EMBL/GenBank/DDBJ whole genome shotgun (WGS) entry which is preliminary data.</text>
</comment>
<name>A0ABW6V760_MICFU</name>
<keyword evidence="2" id="KW-0479">Metal-binding</keyword>
<comment type="cofactor">
    <cofactor evidence="1">
        <name>a divalent metal cation</name>
        <dbReference type="ChEBI" id="CHEBI:60240"/>
    </cofactor>
</comment>